<evidence type="ECO:0000313" key="2">
    <source>
        <dbReference type="EMBL" id="KEI69853.1"/>
    </source>
</evidence>
<dbReference type="RefSeq" id="WP_020584665.1">
    <property type="nucleotide sequence ID" value="NZ_JOJP01000001.1"/>
</dbReference>
<gene>
    <name evidence="2" type="ORF">GV64_03040</name>
</gene>
<organism evidence="2 3">
    <name type="scientific">Endozoicomonas elysicola</name>
    <dbReference type="NCBI Taxonomy" id="305900"/>
    <lineage>
        <taxon>Bacteria</taxon>
        <taxon>Pseudomonadati</taxon>
        <taxon>Pseudomonadota</taxon>
        <taxon>Gammaproteobacteria</taxon>
        <taxon>Oceanospirillales</taxon>
        <taxon>Endozoicomonadaceae</taxon>
        <taxon>Endozoicomonas</taxon>
    </lineage>
</organism>
<protein>
    <recommendedName>
        <fullName evidence="1">YjiS-like domain-containing protein</fullName>
    </recommendedName>
</protein>
<dbReference type="Proteomes" id="UP000027997">
    <property type="component" value="Unassembled WGS sequence"/>
</dbReference>
<dbReference type="InterPro" id="IPR009506">
    <property type="entry name" value="YjiS-like"/>
</dbReference>
<feature type="domain" description="YjiS-like" evidence="1">
    <location>
        <begin position="29"/>
        <end position="57"/>
    </location>
</feature>
<sequence>MDTSLDGEFSYLDLSKKIVGKLKSLIITWKVRAQSRKHLAEMDSRLLKDIGLTEADRSQEIMKPFWAE</sequence>
<name>A0A081K6S7_9GAMM</name>
<reference evidence="2 3" key="1">
    <citation type="submission" date="2014-06" db="EMBL/GenBank/DDBJ databases">
        <title>Whole Genome Sequences of Three Symbiotic Endozoicomonas Bacteria.</title>
        <authorList>
            <person name="Neave M.J."/>
            <person name="Apprill A."/>
            <person name="Voolstra C.R."/>
        </authorList>
    </citation>
    <scope>NUCLEOTIDE SEQUENCE [LARGE SCALE GENOMIC DNA]</scope>
    <source>
        <strain evidence="2 3">DSM 22380</strain>
    </source>
</reference>
<proteinExistence type="predicted"/>
<dbReference type="AlphaFoldDB" id="A0A081K6S7"/>
<evidence type="ECO:0000313" key="3">
    <source>
        <dbReference type="Proteomes" id="UP000027997"/>
    </source>
</evidence>
<keyword evidence="3" id="KW-1185">Reference proteome</keyword>
<evidence type="ECO:0000259" key="1">
    <source>
        <dbReference type="Pfam" id="PF06568"/>
    </source>
</evidence>
<dbReference type="Pfam" id="PF06568">
    <property type="entry name" value="YjiS-like"/>
    <property type="match status" value="1"/>
</dbReference>
<accession>A0A081K6S7</accession>
<dbReference type="eggNOG" id="COG5457">
    <property type="taxonomic scope" value="Bacteria"/>
</dbReference>
<comment type="caution">
    <text evidence="2">The sequence shown here is derived from an EMBL/GenBank/DDBJ whole genome shotgun (WGS) entry which is preliminary data.</text>
</comment>
<dbReference type="EMBL" id="JOJP01000001">
    <property type="protein sequence ID" value="KEI69853.1"/>
    <property type="molecule type" value="Genomic_DNA"/>
</dbReference>